<reference evidence="1 2" key="1">
    <citation type="submission" date="2019-02" db="EMBL/GenBank/DDBJ databases">
        <title>Deep-cultivation of Planctomycetes and their phenomic and genomic characterization uncovers novel biology.</title>
        <authorList>
            <person name="Wiegand S."/>
            <person name="Jogler M."/>
            <person name="Boedeker C."/>
            <person name="Pinto D."/>
            <person name="Vollmers J."/>
            <person name="Rivas-Marin E."/>
            <person name="Kohn T."/>
            <person name="Peeters S.H."/>
            <person name="Heuer A."/>
            <person name="Rast P."/>
            <person name="Oberbeckmann S."/>
            <person name="Bunk B."/>
            <person name="Jeske O."/>
            <person name="Meyerdierks A."/>
            <person name="Storesund J.E."/>
            <person name="Kallscheuer N."/>
            <person name="Luecker S."/>
            <person name="Lage O.M."/>
            <person name="Pohl T."/>
            <person name="Merkel B.J."/>
            <person name="Hornburger P."/>
            <person name="Mueller R.-W."/>
            <person name="Bruemmer F."/>
            <person name="Labrenz M."/>
            <person name="Spormann A.M."/>
            <person name="Op den Camp H."/>
            <person name="Overmann J."/>
            <person name="Amann R."/>
            <person name="Jetten M.S.M."/>
            <person name="Mascher T."/>
            <person name="Medema M.H."/>
            <person name="Devos D.P."/>
            <person name="Kaster A.-K."/>
            <person name="Ovreas L."/>
            <person name="Rohde M."/>
            <person name="Galperin M.Y."/>
            <person name="Jogler C."/>
        </authorList>
    </citation>
    <scope>NUCLEOTIDE SEQUENCE [LARGE SCALE GENOMIC DNA]</scope>
    <source>
        <strain evidence="1 2">Q31a</strain>
    </source>
</reference>
<sequence length="51" mass="5533">MFDASALGRVNTATLELNQLRENCVCHSPHVPVVTIVTAQAGSTDLRKLVR</sequence>
<dbReference type="EMBL" id="CP036298">
    <property type="protein sequence ID" value="QDV24484.1"/>
    <property type="molecule type" value="Genomic_DNA"/>
</dbReference>
<dbReference type="Proteomes" id="UP000318017">
    <property type="component" value="Chromosome"/>
</dbReference>
<gene>
    <name evidence="1" type="ORF">Q31a_28020</name>
</gene>
<keyword evidence="2" id="KW-1185">Reference proteome</keyword>
<evidence type="ECO:0000313" key="1">
    <source>
        <dbReference type="EMBL" id="QDV24484.1"/>
    </source>
</evidence>
<name>A0A518G7B6_9BACT</name>
<evidence type="ECO:0000313" key="2">
    <source>
        <dbReference type="Proteomes" id="UP000318017"/>
    </source>
</evidence>
<dbReference type="KEGG" id="ahel:Q31a_28020"/>
<organism evidence="1 2">
    <name type="scientific">Aureliella helgolandensis</name>
    <dbReference type="NCBI Taxonomy" id="2527968"/>
    <lineage>
        <taxon>Bacteria</taxon>
        <taxon>Pseudomonadati</taxon>
        <taxon>Planctomycetota</taxon>
        <taxon>Planctomycetia</taxon>
        <taxon>Pirellulales</taxon>
        <taxon>Pirellulaceae</taxon>
        <taxon>Aureliella</taxon>
    </lineage>
</organism>
<dbReference type="AlphaFoldDB" id="A0A518G7B6"/>
<accession>A0A518G7B6</accession>
<proteinExistence type="predicted"/>
<protein>
    <submittedName>
        <fullName evidence="1">Uncharacterized protein</fullName>
    </submittedName>
</protein>